<keyword evidence="1" id="KW-1133">Transmembrane helix</keyword>
<proteinExistence type="predicted"/>
<sequence>MSDLGVRTPTPSETRRARQNRVTWIVVAAVVALVAAYVVVELLLARSYDSATKKAATSTAQIMAPVMADLEPSLDGESMDTSYDLAQKAYQQQAAEPGAPEVPDYMDVGLFHGRSVDDPTVWSTFACALNPRQANLPGLDAPEKWCVPLDDPDAEPIRVREGGLFFVLNH</sequence>
<keyword evidence="3" id="KW-1185">Reference proteome</keyword>
<evidence type="ECO:0000256" key="1">
    <source>
        <dbReference type="SAM" id="Phobius"/>
    </source>
</evidence>
<comment type="caution">
    <text evidence="2">The sequence shown here is derived from an EMBL/GenBank/DDBJ whole genome shotgun (WGS) entry which is preliminary data.</text>
</comment>
<accession>A0ABS7UD09</accession>
<evidence type="ECO:0000313" key="3">
    <source>
        <dbReference type="Proteomes" id="UP000780875"/>
    </source>
</evidence>
<keyword evidence="1" id="KW-0472">Membrane</keyword>
<dbReference type="RefSeq" id="WP_224123108.1">
    <property type="nucleotide sequence ID" value="NZ_JAIQZJ010000006.1"/>
</dbReference>
<organism evidence="2 3">
    <name type="scientific">Nocardioides mangrovi</name>
    <dbReference type="NCBI Taxonomy" id="2874580"/>
    <lineage>
        <taxon>Bacteria</taxon>
        <taxon>Bacillati</taxon>
        <taxon>Actinomycetota</taxon>
        <taxon>Actinomycetes</taxon>
        <taxon>Propionibacteriales</taxon>
        <taxon>Nocardioidaceae</taxon>
        <taxon>Nocardioides</taxon>
    </lineage>
</organism>
<gene>
    <name evidence="2" type="ORF">K8U61_11220</name>
</gene>
<name>A0ABS7UD09_9ACTN</name>
<feature type="transmembrane region" description="Helical" evidence="1">
    <location>
        <begin position="22"/>
        <end position="44"/>
    </location>
</feature>
<evidence type="ECO:0000313" key="2">
    <source>
        <dbReference type="EMBL" id="MBZ5738734.1"/>
    </source>
</evidence>
<dbReference type="EMBL" id="JAIQZJ010000006">
    <property type="protein sequence ID" value="MBZ5738734.1"/>
    <property type="molecule type" value="Genomic_DNA"/>
</dbReference>
<reference evidence="2 3" key="1">
    <citation type="submission" date="2021-09" db="EMBL/GenBank/DDBJ databases">
        <title>Whole genome sequence of Nocardioides sp. GBK3QG-3.</title>
        <authorList>
            <person name="Tuo L."/>
        </authorList>
    </citation>
    <scope>NUCLEOTIDE SEQUENCE [LARGE SCALE GENOMIC DNA]</scope>
    <source>
        <strain evidence="2 3">GBK3QG-3</strain>
    </source>
</reference>
<protein>
    <submittedName>
        <fullName evidence="2">Uncharacterized protein</fullName>
    </submittedName>
</protein>
<keyword evidence="1" id="KW-0812">Transmembrane</keyword>
<dbReference type="Proteomes" id="UP000780875">
    <property type="component" value="Unassembled WGS sequence"/>
</dbReference>